<dbReference type="OrthoDB" id="784582at2"/>
<evidence type="ECO:0000313" key="6">
    <source>
        <dbReference type="Proteomes" id="UP000050827"/>
    </source>
</evidence>
<dbReference type="PANTHER" id="PTHR34501">
    <property type="entry name" value="PROTEIN YDDL-RELATED"/>
    <property type="match status" value="1"/>
</dbReference>
<dbReference type="AlphaFoldDB" id="A0A0Q0XIU8"/>
<dbReference type="EMBL" id="LCTZ01000002">
    <property type="protein sequence ID" value="KQC28626.1"/>
    <property type="molecule type" value="Genomic_DNA"/>
</dbReference>
<dbReference type="PANTHER" id="PTHR34501:SF2">
    <property type="entry name" value="OUTER MEMBRANE PORIN F-RELATED"/>
    <property type="match status" value="1"/>
</dbReference>
<evidence type="ECO:0000256" key="1">
    <source>
        <dbReference type="ARBA" id="ARBA00004571"/>
    </source>
</evidence>
<comment type="subcellular location">
    <subcellularLocation>
        <location evidence="1">Cell outer membrane</location>
        <topology evidence="1">Multi-pass membrane protein</topology>
    </subcellularLocation>
</comment>
<keyword evidence="6" id="KW-1185">Reference proteome</keyword>
<dbReference type="PATRIC" id="fig|1547436.3.peg.189"/>
<sequence length="395" mass="43515">MQEQQSQKYLDKKIKSNPMKKLTTTYGKAIVLAVTLLLIQETQAQTTSNSNDDSNWFDEITSRVNPYASIRIGAGFDEDGEIGIGNNAPRAGIRFKHALSPNEGDNFNAIGRVELGFNLVSRDETIEFAVDPGAGIAQVGDAVFSRLGWLGITYKDFQLTFGKQNSVYYTLGAVEVDKTLAFGGAGIGVWNIADGGVSGTGRANQVMILKYAKNGLSLGAQAQVRNISENNESIDTYGFGANYRIDGFGIGVGYNKVNDGVEDPLPDQAKEGDESFIVSASYEKNRFTVAASYAILNQHQQVGDVFYDGTGLEFFGRYKFSKNERWHLGLGYNYLKPKEDENLGDFDTKFVITELAYRFKKSSYISASSRIDQSKDINGDNRRSSIFGIGIRFDF</sequence>
<gene>
    <name evidence="5" type="ORF">AAY42_00935</name>
</gene>
<keyword evidence="3" id="KW-0472">Membrane</keyword>
<dbReference type="SUPFAM" id="SSF56935">
    <property type="entry name" value="Porins"/>
    <property type="match status" value="1"/>
</dbReference>
<keyword evidence="2" id="KW-0732">Signal</keyword>
<dbReference type="InterPro" id="IPR033900">
    <property type="entry name" value="Gram_neg_porin_domain"/>
</dbReference>
<comment type="caution">
    <text evidence="5">The sequence shown here is derived from an EMBL/GenBank/DDBJ whole genome shotgun (WGS) entry which is preliminary data.</text>
</comment>
<evidence type="ECO:0000256" key="2">
    <source>
        <dbReference type="ARBA" id="ARBA00022729"/>
    </source>
</evidence>
<dbReference type="Pfam" id="PF13609">
    <property type="entry name" value="Porin_4"/>
    <property type="match status" value="1"/>
</dbReference>
<accession>A0A0Q0XIU8</accession>
<reference evidence="5 6" key="1">
    <citation type="submission" date="2015-04" db="EMBL/GenBank/DDBJ databases">
        <title>Complete genome of flavobacterium.</title>
        <authorList>
            <person name="Kwon Y.M."/>
            <person name="Kim S.-J."/>
        </authorList>
    </citation>
    <scope>NUCLEOTIDE SEQUENCE [LARGE SCALE GENOMIC DNA]</scope>
    <source>
        <strain evidence="5 6">DK169</strain>
    </source>
</reference>
<evidence type="ECO:0000259" key="4">
    <source>
        <dbReference type="Pfam" id="PF13609"/>
    </source>
</evidence>
<organism evidence="5 6">
    <name type="scientific">Flagellimonas eckloniae</name>
    <dbReference type="NCBI Taxonomy" id="346185"/>
    <lineage>
        <taxon>Bacteria</taxon>
        <taxon>Pseudomonadati</taxon>
        <taxon>Bacteroidota</taxon>
        <taxon>Flavobacteriia</taxon>
        <taxon>Flavobacteriales</taxon>
        <taxon>Flavobacteriaceae</taxon>
        <taxon>Flagellimonas</taxon>
    </lineage>
</organism>
<dbReference type="Proteomes" id="UP000050827">
    <property type="component" value="Unassembled WGS sequence"/>
</dbReference>
<evidence type="ECO:0000256" key="3">
    <source>
        <dbReference type="ARBA" id="ARBA00023136"/>
    </source>
</evidence>
<dbReference type="CDD" id="cd00342">
    <property type="entry name" value="gram_neg_porins"/>
    <property type="match status" value="1"/>
</dbReference>
<evidence type="ECO:0000313" key="5">
    <source>
        <dbReference type="EMBL" id="KQC28626.1"/>
    </source>
</evidence>
<dbReference type="GO" id="GO:0015288">
    <property type="term" value="F:porin activity"/>
    <property type="evidence" value="ECO:0007669"/>
    <property type="project" value="InterPro"/>
</dbReference>
<dbReference type="InterPro" id="IPR050298">
    <property type="entry name" value="Gram-neg_bact_OMP"/>
</dbReference>
<dbReference type="GO" id="GO:0009279">
    <property type="term" value="C:cell outer membrane"/>
    <property type="evidence" value="ECO:0007669"/>
    <property type="project" value="UniProtKB-SubCell"/>
</dbReference>
<name>A0A0Q0XIU8_9FLAO</name>
<dbReference type="Gene3D" id="2.40.160.10">
    <property type="entry name" value="Porin"/>
    <property type="match status" value="1"/>
</dbReference>
<protein>
    <recommendedName>
        <fullName evidence="4">Porin domain-containing protein</fullName>
    </recommendedName>
</protein>
<feature type="domain" description="Porin" evidence="4">
    <location>
        <begin position="74"/>
        <end position="342"/>
    </location>
</feature>
<dbReference type="InterPro" id="IPR023614">
    <property type="entry name" value="Porin_dom_sf"/>
</dbReference>
<dbReference type="STRING" id="346185.AAY42_00935"/>
<proteinExistence type="predicted"/>